<dbReference type="Gene3D" id="3.40.630.30">
    <property type="match status" value="2"/>
</dbReference>
<dbReference type="InterPro" id="IPR039143">
    <property type="entry name" value="GNPNAT1-like"/>
</dbReference>
<comment type="pathway">
    <text evidence="1">Nucleotide-sugar biosynthesis; UDP-N-acetyl-alpha-D-glucosamine biosynthesis; N-acetyl-alpha-D-glucosamine 1-phosphate from alpha-D-glucosamine 6-phosphate (route I): step 1/2.</text>
</comment>
<dbReference type="InterPro" id="IPR016181">
    <property type="entry name" value="Acyl_CoA_acyltransferase"/>
</dbReference>
<comment type="caution">
    <text evidence="2">The sequence shown here is derived from an EMBL/GenBank/DDBJ whole genome shotgun (WGS) entry which is preliminary data.</text>
</comment>
<gene>
    <name evidence="2" type="primary">GNA1_1</name>
    <name evidence="2" type="ORF">HK105_208917</name>
</gene>
<dbReference type="EC" id="2.3.1.4" evidence="1"/>
<dbReference type="PANTHER" id="PTHR13355">
    <property type="entry name" value="GLUCOSAMINE 6-PHOSPHATE N-ACETYLTRANSFERASE"/>
    <property type="match status" value="1"/>
</dbReference>
<dbReference type="SUPFAM" id="SSF55729">
    <property type="entry name" value="Acyl-CoA N-acyltransferases (Nat)"/>
    <property type="match status" value="1"/>
</dbReference>
<protein>
    <recommendedName>
        <fullName evidence="1">Glucosamine 6-phosphate N-acetyltransferase</fullName>
        <ecNumber evidence="1">2.3.1.4</ecNumber>
    </recommendedName>
</protein>
<evidence type="ECO:0000256" key="1">
    <source>
        <dbReference type="RuleBase" id="RU365086"/>
    </source>
</evidence>
<dbReference type="EMBL" id="JADGIZ020000096">
    <property type="protein sequence ID" value="KAL2911616.1"/>
    <property type="molecule type" value="Genomic_DNA"/>
</dbReference>
<evidence type="ECO:0000313" key="2">
    <source>
        <dbReference type="EMBL" id="KAL2911616.1"/>
    </source>
</evidence>
<reference evidence="2 3" key="1">
    <citation type="submission" date="2023-09" db="EMBL/GenBank/DDBJ databases">
        <title>Pangenome analysis of Batrachochytrium dendrobatidis and related Chytrids.</title>
        <authorList>
            <person name="Yacoub M.N."/>
            <person name="Stajich J.E."/>
            <person name="James T.Y."/>
        </authorList>
    </citation>
    <scope>NUCLEOTIDE SEQUENCE [LARGE SCALE GENOMIC DNA]</scope>
    <source>
        <strain evidence="2 3">JEL0888</strain>
    </source>
</reference>
<dbReference type="GO" id="GO:0004343">
    <property type="term" value="F:glucosamine 6-phosphate N-acetyltransferase activity"/>
    <property type="evidence" value="ECO:0007669"/>
    <property type="project" value="UniProtKB-EC"/>
</dbReference>
<comment type="similarity">
    <text evidence="1">Belongs to the acetyltransferase family. GNA1 subfamily.</text>
</comment>
<keyword evidence="1 2" id="KW-0012">Acyltransferase</keyword>
<sequence>MFVPPALATPNPQFAADLISSEILAELPDGYIIRPLDLDDFDRGYLETLAELTTVGAVSKQMFADRFAWMKARSNEMCCIVVVEPGTGRIVGIIKQLVHIGKTKGAYKVVLTCSQKNVGFYEKCGLEAKGASMAVYFH</sequence>
<keyword evidence="1 2" id="KW-0808">Transferase</keyword>
<evidence type="ECO:0000313" key="3">
    <source>
        <dbReference type="Proteomes" id="UP001527925"/>
    </source>
</evidence>
<dbReference type="PANTHER" id="PTHR13355:SF11">
    <property type="entry name" value="GLUCOSAMINE 6-PHOSPHATE N-ACETYLTRANSFERASE"/>
    <property type="match status" value="1"/>
</dbReference>
<name>A0ABR4MWJ0_9FUNG</name>
<comment type="catalytic activity">
    <reaction evidence="1">
        <text>D-glucosamine 6-phosphate + acetyl-CoA = N-acetyl-D-glucosamine 6-phosphate + CoA + H(+)</text>
        <dbReference type="Rhea" id="RHEA:10292"/>
        <dbReference type="ChEBI" id="CHEBI:15378"/>
        <dbReference type="ChEBI" id="CHEBI:57287"/>
        <dbReference type="ChEBI" id="CHEBI:57288"/>
        <dbReference type="ChEBI" id="CHEBI:57513"/>
        <dbReference type="ChEBI" id="CHEBI:58725"/>
        <dbReference type="EC" id="2.3.1.4"/>
    </reaction>
</comment>
<organism evidence="2 3">
    <name type="scientific">Polyrhizophydium stewartii</name>
    <dbReference type="NCBI Taxonomy" id="2732419"/>
    <lineage>
        <taxon>Eukaryota</taxon>
        <taxon>Fungi</taxon>
        <taxon>Fungi incertae sedis</taxon>
        <taxon>Chytridiomycota</taxon>
        <taxon>Chytridiomycota incertae sedis</taxon>
        <taxon>Chytridiomycetes</taxon>
        <taxon>Rhizophydiales</taxon>
        <taxon>Rhizophydiales incertae sedis</taxon>
        <taxon>Polyrhizophydium</taxon>
    </lineage>
</organism>
<proteinExistence type="inferred from homology"/>
<dbReference type="Proteomes" id="UP001527925">
    <property type="component" value="Unassembled WGS sequence"/>
</dbReference>
<keyword evidence="3" id="KW-1185">Reference proteome</keyword>
<accession>A0ABR4MWJ0</accession>